<dbReference type="InterPro" id="IPR006073">
    <property type="entry name" value="GTP-bd"/>
</dbReference>
<dbReference type="PANTHER" id="PTHR42714">
    <property type="entry name" value="TRNA MODIFICATION GTPASE GTPBP3"/>
    <property type="match status" value="1"/>
</dbReference>
<sequence>MIRLKLWQWMVLITPMAMIVIFLLTAAGVTIHNWGINWIWAVFTLIFVGWRWLLVRWTKPMLKEMETITAKFNQELELSLDQSRLEPATNPNITQVEIALQEILKAAQNDPLIWEESSIFWKRCQDVVTTVANIYHPEVKYPLLSIYIPQAYQLIRGTMDDLDQLIQKLSPALNQVTVGQAYQTYQVYQKLEPSARKLLKVWNWAQWLLNPVSALARVSTQKTTNQATQQLLGNLGQSLREVALRNLCCQAIALYGGDTLPVTEFSVNNLSFPQAKTQTIRDILTTTEPVKTLEQKPVNLLLVGRTGAGKSSLINTLFKMDQAVVDVLPSTEQIQNYQWQTDIGESLNLWDTPGYEQVHHPELREQVLDYATNADLLLLITPALDPALQMDVDFLREIKQQELELPIITIVTQVDRLRPIREWQPPYDWQWGNRPKEKSIREATEYRLEQLGEYCDRVLPIVTQDSQTQRQPWGVDRLSIAILETINPAKQIRLARFLQNQEAQILATAKIIDHYTFQMATTQGLAALLKSPILSFISTLATGSPTLALLLAEKIPVEQLPVVIGKLQMAYDLFLLLNSGESDSMNFDLLVLWPLLLENHNPSEKNPWAFGHALVEYWTQKLTIEQMQQRFQFYLNQGKV</sequence>
<dbReference type="eggNOG" id="COG3596">
    <property type="taxonomic scope" value="Bacteria"/>
</dbReference>
<dbReference type="HOGENOM" id="CLU_028661_0_0_3"/>
<keyword evidence="1" id="KW-0472">Membrane</keyword>
<evidence type="ECO:0000256" key="1">
    <source>
        <dbReference type="SAM" id="Phobius"/>
    </source>
</evidence>
<dbReference type="EMBL" id="CM002803">
    <property type="protein sequence ID" value="KEI68481.1"/>
    <property type="molecule type" value="Genomic_DNA"/>
</dbReference>
<keyword evidence="1" id="KW-1133">Transmembrane helix</keyword>
<protein>
    <submittedName>
        <fullName evidence="3">GTPase</fullName>
        <ecNumber evidence="3">3.6.-.-</ecNumber>
    </submittedName>
</protein>
<evidence type="ECO:0000313" key="4">
    <source>
        <dbReference type="Proteomes" id="UP000027395"/>
    </source>
</evidence>
<evidence type="ECO:0000313" key="3">
    <source>
        <dbReference type="EMBL" id="KEI68481.1"/>
    </source>
</evidence>
<keyword evidence="1" id="KW-0812">Transmembrane</keyword>
<dbReference type="Pfam" id="PF01926">
    <property type="entry name" value="MMR_HSR1"/>
    <property type="match status" value="1"/>
</dbReference>
<dbReference type="EC" id="3.6.-.-" evidence="3"/>
<dbReference type="GO" id="GO:0030488">
    <property type="term" value="P:tRNA methylation"/>
    <property type="evidence" value="ECO:0007669"/>
    <property type="project" value="TreeGrafter"/>
</dbReference>
<dbReference type="SUPFAM" id="SSF52540">
    <property type="entry name" value="P-loop containing nucleoside triphosphate hydrolases"/>
    <property type="match status" value="1"/>
</dbReference>
<dbReference type="GO" id="GO:0005525">
    <property type="term" value="F:GTP binding"/>
    <property type="evidence" value="ECO:0007669"/>
    <property type="project" value="InterPro"/>
</dbReference>
<accession>A0A073CK09</accession>
<dbReference type="STRING" id="388467.A19Y_3739"/>
<dbReference type="Proteomes" id="UP000027395">
    <property type="component" value="Chromosome"/>
</dbReference>
<dbReference type="GO" id="GO:0002098">
    <property type="term" value="P:tRNA wobble uridine modification"/>
    <property type="evidence" value="ECO:0007669"/>
    <property type="project" value="TreeGrafter"/>
</dbReference>
<dbReference type="PANTHER" id="PTHR42714:SF2">
    <property type="entry name" value="TRNA MODIFICATION GTPASE GTPBP3, MITOCHONDRIAL"/>
    <property type="match status" value="1"/>
</dbReference>
<name>A0A073CK09_PLAA1</name>
<proteinExistence type="predicted"/>
<organism evidence="3 4">
    <name type="scientific">Planktothrix agardhii (strain NIVA-CYA 126/8)</name>
    <dbReference type="NCBI Taxonomy" id="388467"/>
    <lineage>
        <taxon>Bacteria</taxon>
        <taxon>Bacillati</taxon>
        <taxon>Cyanobacteriota</taxon>
        <taxon>Cyanophyceae</taxon>
        <taxon>Oscillatoriophycideae</taxon>
        <taxon>Oscillatoriales</taxon>
        <taxon>Microcoleaceae</taxon>
        <taxon>Planktothrix</taxon>
    </lineage>
</organism>
<dbReference type="RefSeq" id="WP_042155917.1">
    <property type="nucleotide sequence ID" value="NZ_CM002803.1"/>
</dbReference>
<gene>
    <name evidence="3" type="ORF">A19Y_3739</name>
</gene>
<evidence type="ECO:0000259" key="2">
    <source>
        <dbReference type="Pfam" id="PF01926"/>
    </source>
</evidence>
<keyword evidence="3" id="KW-0378">Hydrolase</keyword>
<dbReference type="PATRIC" id="fig|388467.6.peg.3686"/>
<reference evidence="3 4" key="1">
    <citation type="journal article" date="2014" name="Appl. Environ. Microbiol.">
        <title>Elucidation of insertion elements encoded on plasmids and in vitro construction of shuttle vectors from the toxic cyanobacterium Planktothrix.</title>
        <authorList>
            <person name="Christiansen G."/>
            <person name="Goesmann A."/>
            <person name="Kurmayer R."/>
        </authorList>
    </citation>
    <scope>NUCLEOTIDE SEQUENCE [LARGE SCALE GENOMIC DNA]</scope>
    <source>
        <strain evidence="3 4">NIVA-CYA 126/8</strain>
    </source>
</reference>
<keyword evidence="4" id="KW-1185">Reference proteome</keyword>
<feature type="transmembrane region" description="Helical" evidence="1">
    <location>
        <begin position="12"/>
        <end position="32"/>
    </location>
</feature>
<dbReference type="GO" id="GO:0016787">
    <property type="term" value="F:hydrolase activity"/>
    <property type="evidence" value="ECO:0007669"/>
    <property type="project" value="UniProtKB-KW"/>
</dbReference>
<dbReference type="Gene3D" id="3.40.50.300">
    <property type="entry name" value="P-loop containing nucleotide triphosphate hydrolases"/>
    <property type="match status" value="1"/>
</dbReference>
<dbReference type="InterPro" id="IPR027417">
    <property type="entry name" value="P-loop_NTPase"/>
</dbReference>
<feature type="transmembrane region" description="Helical" evidence="1">
    <location>
        <begin position="38"/>
        <end position="55"/>
    </location>
</feature>
<dbReference type="GO" id="GO:0005829">
    <property type="term" value="C:cytosol"/>
    <property type="evidence" value="ECO:0007669"/>
    <property type="project" value="TreeGrafter"/>
</dbReference>
<dbReference type="AlphaFoldDB" id="A0A073CK09"/>
<feature type="domain" description="G" evidence="2">
    <location>
        <begin position="301"/>
        <end position="411"/>
    </location>
</feature>